<proteinExistence type="predicted"/>
<dbReference type="SUPFAM" id="SSF49464">
    <property type="entry name" value="Carboxypeptidase regulatory domain-like"/>
    <property type="match status" value="1"/>
</dbReference>
<dbReference type="RefSeq" id="WP_012807795.1">
    <property type="nucleotide sequence ID" value="NZ_CP039375.1"/>
</dbReference>
<keyword evidence="2" id="KW-0812">Transmembrane</keyword>
<accession>A0A4D6KAQ2</accession>
<dbReference type="SUPFAM" id="SSF49373">
    <property type="entry name" value="Invasin/intimin cell-adhesion fragments"/>
    <property type="match status" value="1"/>
</dbReference>
<sequence length="411" mass="42719">MFETRSTLALLCAGLLVSGGAVGAAGGQSAEQVTLTVTVVDSDGESLGGIDLTASWDTEGGGSIDETTRSNGQVLIDVPAGADVTITVDDDQYVRNEPFVAENATTERVDVPVTVAGTAEIEVVDADGRVDNATVRLSRSGTTVMDARTNASGAATSQMIEQGTYALSVWTDGYLRNRTRLTVDGDVTRRVEIRRASRLVTFSVTDDHFAEPRAIENAQITVAGNTVTTLSNGEATIRLPVNSNYEVEITKAGYETVTQSLTIRESAVQRNVSIQRTDAISIESDQTQVVVGQSVRVTVTDEYGSAVENASVSVGGEAVGQTDGSGEIAVPVDDTGEVEIEAASDDLSATTTVEGIDPNADDETETTDSTATATATEQTTTEPTSLTGPGFTGLGALLAGLVALALLARRQ</sequence>
<name>A0A4D6KAQ2_9EURY</name>
<dbReference type="OMA" id="YYTINRT"/>
<keyword evidence="2" id="KW-1133">Transmembrane helix</keyword>
<reference evidence="3 4" key="1">
    <citation type="submission" date="2019-04" db="EMBL/GenBank/DDBJ databases">
        <title>Complete genome sequence of Arthrobacter sp. ZXY-2 associated with effective atrazine degradation and salt adaptation.</title>
        <authorList>
            <person name="Zhao X."/>
        </authorList>
    </citation>
    <scope>NUCLEOTIDE SEQUENCE [LARGE SCALE GENOMIC DNA]</scope>
    <source>
        <strain evidence="4">ZP60</strain>
    </source>
</reference>
<evidence type="ECO:0000256" key="1">
    <source>
        <dbReference type="SAM" id="MobiDB-lite"/>
    </source>
</evidence>
<dbReference type="Proteomes" id="UP000297053">
    <property type="component" value="Chromosome"/>
</dbReference>
<dbReference type="KEGG" id="halz:E5139_04620"/>
<dbReference type="InterPro" id="IPR008969">
    <property type="entry name" value="CarboxyPept-like_regulatory"/>
</dbReference>
<feature type="region of interest" description="Disordered" evidence="1">
    <location>
        <begin position="349"/>
        <end position="389"/>
    </location>
</feature>
<feature type="transmembrane region" description="Helical" evidence="2">
    <location>
        <begin position="390"/>
        <end position="408"/>
    </location>
</feature>
<gene>
    <name evidence="3" type="ORF">E5139_04620</name>
</gene>
<dbReference type="GeneID" id="42178194"/>
<evidence type="ECO:0000313" key="3">
    <source>
        <dbReference type="EMBL" id="QCD64954.1"/>
    </source>
</evidence>
<dbReference type="EMBL" id="CP039375">
    <property type="protein sequence ID" value="QCD64954.1"/>
    <property type="molecule type" value="Genomic_DNA"/>
</dbReference>
<protein>
    <submittedName>
        <fullName evidence="3">PGF-CTERM sorting domain-containing protein</fullName>
    </submittedName>
</protein>
<dbReference type="Gene3D" id="2.60.40.1120">
    <property type="entry name" value="Carboxypeptidase-like, regulatory domain"/>
    <property type="match status" value="2"/>
</dbReference>
<evidence type="ECO:0000313" key="4">
    <source>
        <dbReference type="Proteomes" id="UP000297053"/>
    </source>
</evidence>
<reference evidence="3 4" key="2">
    <citation type="submission" date="2019-04" db="EMBL/GenBank/DDBJ databases">
        <authorList>
            <person name="Yang S."/>
            <person name="Wei W."/>
        </authorList>
    </citation>
    <scope>NUCLEOTIDE SEQUENCE [LARGE SCALE GENOMIC DNA]</scope>
    <source>
        <strain evidence="4">ZP60</strain>
    </source>
</reference>
<dbReference type="InterPro" id="IPR008964">
    <property type="entry name" value="Invasin/intimin_cell_adhesion"/>
</dbReference>
<dbReference type="AlphaFoldDB" id="A0A4D6KAQ2"/>
<dbReference type="SUPFAM" id="SSF49478">
    <property type="entry name" value="Cna protein B-type domain"/>
    <property type="match status" value="1"/>
</dbReference>
<organism evidence="3 4">
    <name type="scientific">Halomicrobium mukohataei</name>
    <dbReference type="NCBI Taxonomy" id="57705"/>
    <lineage>
        <taxon>Archaea</taxon>
        <taxon>Methanobacteriati</taxon>
        <taxon>Methanobacteriota</taxon>
        <taxon>Stenosarchaea group</taxon>
        <taxon>Halobacteria</taxon>
        <taxon>Halobacteriales</taxon>
        <taxon>Haloarculaceae</taxon>
        <taxon>Halomicrobium</taxon>
    </lineage>
</organism>
<evidence type="ECO:0000256" key="2">
    <source>
        <dbReference type="SAM" id="Phobius"/>
    </source>
</evidence>
<feature type="compositionally biased region" description="Low complexity" evidence="1">
    <location>
        <begin position="367"/>
        <end position="389"/>
    </location>
</feature>
<keyword evidence="2" id="KW-0472">Membrane</keyword>